<organism evidence="7 8">
    <name type="scientific">Amycolatopsis vastitatis</name>
    <dbReference type="NCBI Taxonomy" id="1905142"/>
    <lineage>
        <taxon>Bacteria</taxon>
        <taxon>Bacillati</taxon>
        <taxon>Actinomycetota</taxon>
        <taxon>Actinomycetes</taxon>
        <taxon>Pseudonocardiales</taxon>
        <taxon>Pseudonocardiaceae</taxon>
        <taxon>Amycolatopsis</taxon>
    </lineage>
</organism>
<evidence type="ECO:0000256" key="6">
    <source>
        <dbReference type="SAM" id="Phobius"/>
    </source>
</evidence>
<dbReference type="CDD" id="cd06173">
    <property type="entry name" value="MFS_MefA_like"/>
    <property type="match status" value="1"/>
</dbReference>
<keyword evidence="5 6" id="KW-0472">Membrane</keyword>
<proteinExistence type="predicted"/>
<evidence type="ECO:0000256" key="5">
    <source>
        <dbReference type="ARBA" id="ARBA00023136"/>
    </source>
</evidence>
<protein>
    <recommendedName>
        <fullName evidence="9">MFS transporter</fullName>
    </recommendedName>
</protein>
<sequence>MQGSLRGTQFNKLLIGQAFSFFGDALISIALAFAVLQITKSPVALGMVLFASRGLLAVFSLFGGVLADRFNRKTVMLSADLARMAIQAITAILILTGECTILALAILQAISGIATAFFNPASMGIIPEITPNESLQQANSLLGLLRNATGIGALAASGALVATTGPGIAFAIDAGTFLISSIAISLLKKPRSEHGRQPTTIFADLRDGWHEFSSKKWIVAAVLHIGLLNLVALAPFFVLGPLVADKQFGGAPAWAAVAICFALGAIAGGLLATRIRPARPLIAAFCAVFLIAPQLLALAIPAPLFVICIAASLGGLQATLFEATWLTTVQRNVSGELLSRVNSFELLVTTIFAPVGYALAGPAVELLGTRSTLIIGAGWVVISTIGVLTLPSVRTLTWPEEKLEKQSTASSVK</sequence>
<dbReference type="AlphaFoldDB" id="A0A229SKC0"/>
<feature type="transmembrane region" description="Helical" evidence="6">
    <location>
        <begin position="280"/>
        <end position="298"/>
    </location>
</feature>
<feature type="transmembrane region" description="Helical" evidence="6">
    <location>
        <begin position="372"/>
        <end position="393"/>
    </location>
</feature>
<feature type="transmembrane region" description="Helical" evidence="6">
    <location>
        <begin position="44"/>
        <end position="67"/>
    </location>
</feature>
<dbReference type="Proteomes" id="UP000215199">
    <property type="component" value="Unassembled WGS sequence"/>
</dbReference>
<keyword evidence="4 6" id="KW-1133">Transmembrane helix</keyword>
<feature type="transmembrane region" description="Helical" evidence="6">
    <location>
        <begin position="168"/>
        <end position="187"/>
    </location>
</feature>
<evidence type="ECO:0000256" key="2">
    <source>
        <dbReference type="ARBA" id="ARBA00022475"/>
    </source>
</evidence>
<evidence type="ECO:0000256" key="4">
    <source>
        <dbReference type="ARBA" id="ARBA00022989"/>
    </source>
</evidence>
<keyword evidence="3 6" id="KW-0812">Transmembrane</keyword>
<dbReference type="SUPFAM" id="SSF103473">
    <property type="entry name" value="MFS general substrate transporter"/>
    <property type="match status" value="1"/>
</dbReference>
<dbReference type="PRINTS" id="PR01988">
    <property type="entry name" value="EXPORTERBACE"/>
</dbReference>
<accession>A0A229SKC0</accession>
<dbReference type="Gene3D" id="1.20.1250.20">
    <property type="entry name" value="MFS general substrate transporter like domains"/>
    <property type="match status" value="1"/>
</dbReference>
<dbReference type="EMBL" id="NMUL01000085">
    <property type="protein sequence ID" value="OXM59348.1"/>
    <property type="molecule type" value="Genomic_DNA"/>
</dbReference>
<evidence type="ECO:0000256" key="3">
    <source>
        <dbReference type="ARBA" id="ARBA00022692"/>
    </source>
</evidence>
<keyword evidence="8" id="KW-1185">Reference proteome</keyword>
<comment type="subcellular location">
    <subcellularLocation>
        <location evidence="1">Cell membrane</location>
        <topology evidence="1">Multi-pass membrane protein</topology>
    </subcellularLocation>
</comment>
<dbReference type="OrthoDB" id="4528313at2"/>
<evidence type="ECO:0008006" key="9">
    <source>
        <dbReference type="Google" id="ProtNLM"/>
    </source>
</evidence>
<name>A0A229SKC0_9PSEU</name>
<feature type="transmembrane region" description="Helical" evidence="6">
    <location>
        <begin position="12"/>
        <end position="38"/>
    </location>
</feature>
<reference evidence="8" key="1">
    <citation type="submission" date="2017-07" db="EMBL/GenBank/DDBJ databases">
        <title>Comparative genome mining reveals phylogenetic distribution patterns of secondary metabolites in Amycolatopsis.</title>
        <authorList>
            <person name="Adamek M."/>
            <person name="Alanjary M."/>
            <person name="Sales-Ortells H."/>
            <person name="Goodfellow M."/>
            <person name="Bull A.T."/>
            <person name="Kalinowski J."/>
            <person name="Ziemert N."/>
        </authorList>
    </citation>
    <scope>NUCLEOTIDE SEQUENCE [LARGE SCALE GENOMIC DNA]</scope>
    <source>
        <strain evidence="8">H5</strain>
    </source>
</reference>
<feature type="transmembrane region" description="Helical" evidence="6">
    <location>
        <begin position="341"/>
        <end position="360"/>
    </location>
</feature>
<feature type="transmembrane region" description="Helical" evidence="6">
    <location>
        <begin position="217"/>
        <end position="239"/>
    </location>
</feature>
<dbReference type="PANTHER" id="PTHR23513">
    <property type="entry name" value="INTEGRAL MEMBRANE EFFLUX PROTEIN-RELATED"/>
    <property type="match status" value="1"/>
</dbReference>
<comment type="caution">
    <text evidence="7">The sequence shown here is derived from an EMBL/GenBank/DDBJ whole genome shotgun (WGS) entry which is preliminary data.</text>
</comment>
<dbReference type="InterPro" id="IPR036259">
    <property type="entry name" value="MFS_trans_sf"/>
</dbReference>
<evidence type="ECO:0000313" key="7">
    <source>
        <dbReference type="EMBL" id="OXM59348.1"/>
    </source>
</evidence>
<keyword evidence="2" id="KW-1003">Cell membrane</keyword>
<dbReference type="GO" id="GO:0005886">
    <property type="term" value="C:plasma membrane"/>
    <property type="evidence" value="ECO:0007669"/>
    <property type="project" value="UniProtKB-SubCell"/>
</dbReference>
<dbReference type="GO" id="GO:0022857">
    <property type="term" value="F:transmembrane transporter activity"/>
    <property type="evidence" value="ECO:0007669"/>
    <property type="project" value="InterPro"/>
</dbReference>
<dbReference type="Pfam" id="PF07690">
    <property type="entry name" value="MFS_1"/>
    <property type="match status" value="1"/>
</dbReference>
<dbReference type="InterPro" id="IPR011701">
    <property type="entry name" value="MFS"/>
</dbReference>
<gene>
    <name evidence="7" type="ORF">CF165_48115</name>
</gene>
<feature type="transmembrane region" description="Helical" evidence="6">
    <location>
        <begin position="251"/>
        <end position="273"/>
    </location>
</feature>
<dbReference type="RefSeq" id="WP_093954300.1">
    <property type="nucleotide sequence ID" value="NZ_NMUL01000085.1"/>
</dbReference>
<evidence type="ECO:0000256" key="1">
    <source>
        <dbReference type="ARBA" id="ARBA00004651"/>
    </source>
</evidence>
<dbReference type="InterPro" id="IPR022324">
    <property type="entry name" value="Bacilysin_exporter_BacE_put"/>
</dbReference>
<dbReference type="PANTHER" id="PTHR23513:SF11">
    <property type="entry name" value="STAPHYLOFERRIN A TRANSPORTER"/>
    <property type="match status" value="1"/>
</dbReference>
<evidence type="ECO:0000313" key="8">
    <source>
        <dbReference type="Proteomes" id="UP000215199"/>
    </source>
</evidence>